<evidence type="ECO:0000313" key="3">
    <source>
        <dbReference type="EMBL" id="MDI6105003.1"/>
    </source>
</evidence>
<protein>
    <submittedName>
        <fullName evidence="3">Uncharacterized protein</fullName>
    </submittedName>
</protein>
<dbReference type="RefSeq" id="WP_282766464.1">
    <property type="nucleotide sequence ID" value="NZ_JASCTH010000039.1"/>
</dbReference>
<dbReference type="Proteomes" id="UP001241758">
    <property type="component" value="Unassembled WGS sequence"/>
</dbReference>
<evidence type="ECO:0000256" key="2">
    <source>
        <dbReference type="SAM" id="Phobius"/>
    </source>
</evidence>
<reference evidence="3 4" key="1">
    <citation type="submission" date="2023-05" db="EMBL/GenBank/DDBJ databases">
        <title>Actinoplanes sp. NEAU-A12 genome sequencing.</title>
        <authorList>
            <person name="Wang Z.-S."/>
        </authorList>
    </citation>
    <scope>NUCLEOTIDE SEQUENCE [LARGE SCALE GENOMIC DNA]</scope>
    <source>
        <strain evidence="3 4">NEAU-A12</strain>
    </source>
</reference>
<feature type="transmembrane region" description="Helical" evidence="2">
    <location>
        <begin position="53"/>
        <end position="77"/>
    </location>
</feature>
<keyword evidence="2" id="KW-1133">Transmembrane helix</keyword>
<keyword evidence="2" id="KW-0472">Membrane</keyword>
<keyword evidence="2" id="KW-0812">Transmembrane</keyword>
<name>A0ABT6WZ39_9ACTN</name>
<feature type="compositionally biased region" description="Low complexity" evidence="1">
    <location>
        <begin position="33"/>
        <end position="43"/>
    </location>
</feature>
<accession>A0ABT6WZ39</accession>
<dbReference type="EMBL" id="JASCTH010000039">
    <property type="protein sequence ID" value="MDI6105003.1"/>
    <property type="molecule type" value="Genomic_DNA"/>
</dbReference>
<proteinExistence type="predicted"/>
<feature type="region of interest" description="Disordered" evidence="1">
    <location>
        <begin position="1"/>
        <end position="43"/>
    </location>
</feature>
<gene>
    <name evidence="3" type="ORF">QLQ12_41105</name>
</gene>
<organism evidence="3 4">
    <name type="scientific">Actinoplanes sandaracinus</name>
    <dbReference type="NCBI Taxonomy" id="3045177"/>
    <lineage>
        <taxon>Bacteria</taxon>
        <taxon>Bacillati</taxon>
        <taxon>Actinomycetota</taxon>
        <taxon>Actinomycetes</taxon>
        <taxon>Micromonosporales</taxon>
        <taxon>Micromonosporaceae</taxon>
        <taxon>Actinoplanes</taxon>
    </lineage>
</organism>
<evidence type="ECO:0000256" key="1">
    <source>
        <dbReference type="SAM" id="MobiDB-lite"/>
    </source>
</evidence>
<keyword evidence="4" id="KW-1185">Reference proteome</keyword>
<evidence type="ECO:0000313" key="4">
    <source>
        <dbReference type="Proteomes" id="UP001241758"/>
    </source>
</evidence>
<sequence>MGPREPESEAGFGSPDPRREGDAVVTPEPPVSRPLRGRPLGQRGRFQSRRARLVLALTGGFLALLCLGGVGAFFVLYEEATEIKRTAPDAVVDSFLAAFLVSRNDQEAALYRCTSEEDLTPIVQFREDVVRREKEFSVGISVTWSSLQVSIDGSSGTVTTDLTRTISGQAGRDSSTWKFSIVDQDGWRVCGAKQTS</sequence>
<comment type="caution">
    <text evidence="3">The sequence shown here is derived from an EMBL/GenBank/DDBJ whole genome shotgun (WGS) entry which is preliminary data.</text>
</comment>